<accession>A0A5B9PFB0</accession>
<dbReference type="RefSeq" id="WP_075083009.1">
    <property type="nucleotide sequence ID" value="NZ_CP042912.1"/>
</dbReference>
<dbReference type="OrthoDB" id="278624at2"/>
<dbReference type="STRING" id="980251.GCA_001642875_00211"/>
<dbReference type="GO" id="GO:0016740">
    <property type="term" value="F:transferase activity"/>
    <property type="evidence" value="ECO:0007669"/>
    <property type="project" value="UniProtKB-KW"/>
</dbReference>
<dbReference type="AlphaFoldDB" id="A0A5B9PFB0"/>
<dbReference type="Gene3D" id="2.40.30.90">
    <property type="entry name" value="Bacterial fluorinating enzyme like"/>
    <property type="match status" value="1"/>
</dbReference>
<sequence length="107" mass="11022">MAKRKSEQGSTALSNRIDGTVASCDSAGNLITDIANDSVAGLVGDENISVKFGDHETFGIFPTNHGEPDATLVASLGESGFVQIEIVGISLSEMLGIKSGVKVAVAW</sequence>
<evidence type="ECO:0000313" key="2">
    <source>
        <dbReference type="EMBL" id="QEG23870.1"/>
    </source>
</evidence>
<dbReference type="InterPro" id="IPR023227">
    <property type="entry name" value="SAM_OH_AdoTrfase_C_sf"/>
</dbReference>
<dbReference type="EMBL" id="CP042912">
    <property type="protein sequence ID" value="QEG23870.1"/>
    <property type="molecule type" value="Genomic_DNA"/>
</dbReference>
<proteinExistence type="predicted"/>
<keyword evidence="2" id="KW-0808">Transferase</keyword>
<organism evidence="2 3">
    <name type="scientific">Mariniblastus fucicola</name>
    <dbReference type="NCBI Taxonomy" id="980251"/>
    <lineage>
        <taxon>Bacteria</taxon>
        <taxon>Pseudomonadati</taxon>
        <taxon>Planctomycetota</taxon>
        <taxon>Planctomycetia</taxon>
        <taxon>Pirellulales</taxon>
        <taxon>Pirellulaceae</taxon>
        <taxon>Mariniblastus</taxon>
    </lineage>
</organism>
<gene>
    <name evidence="2" type="ORF">MFFC18_37740</name>
</gene>
<evidence type="ECO:0000313" key="3">
    <source>
        <dbReference type="Proteomes" id="UP000322214"/>
    </source>
</evidence>
<reference evidence="2 3" key="1">
    <citation type="submission" date="2019-08" db="EMBL/GenBank/DDBJ databases">
        <title>Deep-cultivation of Planctomycetes and their phenomic and genomic characterization uncovers novel biology.</title>
        <authorList>
            <person name="Wiegand S."/>
            <person name="Jogler M."/>
            <person name="Boedeker C."/>
            <person name="Pinto D."/>
            <person name="Vollmers J."/>
            <person name="Rivas-Marin E."/>
            <person name="Kohn T."/>
            <person name="Peeters S.H."/>
            <person name="Heuer A."/>
            <person name="Rast P."/>
            <person name="Oberbeckmann S."/>
            <person name="Bunk B."/>
            <person name="Jeske O."/>
            <person name="Meyerdierks A."/>
            <person name="Storesund J.E."/>
            <person name="Kallscheuer N."/>
            <person name="Luecker S."/>
            <person name="Lage O.M."/>
            <person name="Pohl T."/>
            <person name="Merkel B.J."/>
            <person name="Hornburger P."/>
            <person name="Mueller R.-W."/>
            <person name="Bruemmer F."/>
            <person name="Labrenz M."/>
            <person name="Spormann A.M."/>
            <person name="Op den Camp H."/>
            <person name="Overmann J."/>
            <person name="Amann R."/>
            <person name="Jetten M.S.M."/>
            <person name="Mascher T."/>
            <person name="Medema M.H."/>
            <person name="Devos D.P."/>
            <person name="Kaster A.-K."/>
            <person name="Ovreas L."/>
            <person name="Rohde M."/>
            <person name="Galperin M.Y."/>
            <person name="Jogler C."/>
        </authorList>
    </citation>
    <scope>NUCLEOTIDE SEQUENCE [LARGE SCALE GENOMIC DNA]</scope>
    <source>
        <strain evidence="2 3">FC18</strain>
    </source>
</reference>
<protein>
    <submittedName>
        <fullName evidence="2">S-adenosyl-l-methionine hydroxide adenosyltransferase</fullName>
    </submittedName>
</protein>
<dbReference type="Proteomes" id="UP000322214">
    <property type="component" value="Chromosome"/>
</dbReference>
<dbReference type="SUPFAM" id="SSF101852">
    <property type="entry name" value="Bacterial fluorinating enzyme, C-terminal domain"/>
    <property type="match status" value="1"/>
</dbReference>
<dbReference type="Pfam" id="PF20257">
    <property type="entry name" value="SAM_HAT_C"/>
    <property type="match status" value="1"/>
</dbReference>
<keyword evidence="3" id="KW-1185">Reference proteome</keyword>
<feature type="domain" description="S-adenosyl-l-methionine hydroxide adenosyltransferase C-terminal" evidence="1">
    <location>
        <begin position="19"/>
        <end position="103"/>
    </location>
</feature>
<evidence type="ECO:0000259" key="1">
    <source>
        <dbReference type="Pfam" id="PF20257"/>
    </source>
</evidence>
<dbReference type="KEGG" id="mff:MFFC18_37740"/>
<name>A0A5B9PFB0_9BACT</name>
<dbReference type="InterPro" id="IPR046470">
    <property type="entry name" value="SAM_HAT_C"/>
</dbReference>